<proteinExistence type="predicted"/>
<evidence type="ECO:0008006" key="3">
    <source>
        <dbReference type="Google" id="ProtNLM"/>
    </source>
</evidence>
<comment type="caution">
    <text evidence="1">The sequence shown here is derived from an EMBL/GenBank/DDBJ whole genome shotgun (WGS) entry which is preliminary data.</text>
</comment>
<dbReference type="Proteomes" id="UP001057291">
    <property type="component" value="Unassembled WGS sequence"/>
</dbReference>
<protein>
    <recommendedName>
        <fullName evidence="3">DUF2187 domain-containing protein</fullName>
    </recommendedName>
</protein>
<dbReference type="AlphaFoldDB" id="A0AAV4L9P8"/>
<dbReference type="EMBL" id="BOQE01000001">
    <property type="protein sequence ID" value="GIM44468.1"/>
    <property type="molecule type" value="Genomic_DNA"/>
</dbReference>
<gene>
    <name evidence="1" type="ORF">DNHGIG_00170</name>
</gene>
<keyword evidence="2" id="KW-1185">Reference proteome</keyword>
<reference evidence="1" key="1">
    <citation type="journal article" date="2023" name="Int. J. Syst. Evol. Microbiol.">
        <title>Collibacillus ludicampi gen. nov., sp. nov., a new soil bacterium of the family Alicyclobacillaceae.</title>
        <authorList>
            <person name="Jojima T."/>
            <person name="Ioku Y."/>
            <person name="Fukuta Y."/>
            <person name="Shirasaka N."/>
            <person name="Matsumura Y."/>
            <person name="Mori M."/>
        </authorList>
    </citation>
    <scope>NUCLEOTIDE SEQUENCE</scope>
    <source>
        <strain evidence="1">TP075</strain>
    </source>
</reference>
<name>A0AAV4L9P8_9BACL</name>
<organism evidence="1 2">
    <name type="scientific">Collibacillus ludicampi</name>
    <dbReference type="NCBI Taxonomy" id="2771369"/>
    <lineage>
        <taxon>Bacteria</taxon>
        <taxon>Bacillati</taxon>
        <taxon>Bacillota</taxon>
        <taxon>Bacilli</taxon>
        <taxon>Bacillales</taxon>
        <taxon>Alicyclobacillaceae</taxon>
        <taxon>Collibacillus</taxon>
    </lineage>
</organism>
<evidence type="ECO:0000313" key="2">
    <source>
        <dbReference type="Proteomes" id="UP001057291"/>
    </source>
</evidence>
<sequence length="53" mass="6146">MIKISDCVVVVSDNFFSNMIGRVVEINESKVLVNFDEMDCSILFDLDDVRKFR</sequence>
<evidence type="ECO:0000313" key="1">
    <source>
        <dbReference type="EMBL" id="GIM44468.1"/>
    </source>
</evidence>
<accession>A0AAV4L9P8</accession>